<sequence>MTTPARGPRSFLVGAAGRVLGAVFPRRAVPEPSSVRRLVVIKPAAHGDILFASAALAQLRRGFPKAEITLAVGKWFTELAAGVPHVDRVLDAGSFGTPGRYGWKDVWGFSRQLKREGFDLAVVLDRSPKVAVAPWLASIPHRAGIDSGGRGFALTVRVPWDRPVHEVDLMLDVVRALGVPVEEPRLEFVPSADHLRYAGRLMQEWDLTSDAPVVIVHPGGASNPGMTMPSKRWPATRFAALADRLVTEHDAKVVVVGHGADAPVARQMRLAMKHPSIDLVGQTTIGQLAALLKRVQLYVGNDSLPLHLAVSVGTPVVGIFGPTSPAINGPYRAAGAALVDEQACSQTRAFKPGPLEACPDCTCIEGVTVDQAAAAAMQQLTTATAKRSR</sequence>
<dbReference type="GO" id="GO:0008713">
    <property type="term" value="F:ADP-heptose-lipopolysaccharide heptosyltransferase activity"/>
    <property type="evidence" value="ECO:0007669"/>
    <property type="project" value="TreeGrafter"/>
</dbReference>
<dbReference type="PANTHER" id="PTHR30160:SF1">
    <property type="entry name" value="LIPOPOLYSACCHARIDE 1,2-N-ACETYLGLUCOSAMINETRANSFERASE-RELATED"/>
    <property type="match status" value="1"/>
</dbReference>
<organism evidence="3">
    <name type="scientific">uncultured Chloroflexota bacterium</name>
    <dbReference type="NCBI Taxonomy" id="166587"/>
    <lineage>
        <taxon>Bacteria</taxon>
        <taxon>Bacillati</taxon>
        <taxon>Chloroflexota</taxon>
        <taxon>environmental samples</taxon>
    </lineage>
</organism>
<evidence type="ECO:0008006" key="4">
    <source>
        <dbReference type="Google" id="ProtNLM"/>
    </source>
</evidence>
<dbReference type="InterPro" id="IPR002201">
    <property type="entry name" value="Glyco_trans_9"/>
</dbReference>
<dbReference type="PANTHER" id="PTHR30160">
    <property type="entry name" value="TETRAACYLDISACCHARIDE 4'-KINASE-RELATED"/>
    <property type="match status" value="1"/>
</dbReference>
<proteinExistence type="predicted"/>
<evidence type="ECO:0000256" key="1">
    <source>
        <dbReference type="ARBA" id="ARBA00022676"/>
    </source>
</evidence>
<reference evidence="3" key="1">
    <citation type="submission" date="2020-02" db="EMBL/GenBank/DDBJ databases">
        <authorList>
            <person name="Meier V. D."/>
        </authorList>
    </citation>
    <scope>NUCLEOTIDE SEQUENCE</scope>
    <source>
        <strain evidence="3">AVDCRST_MAG77</strain>
    </source>
</reference>
<accession>A0A6J4IDZ0</accession>
<keyword evidence="2" id="KW-0808">Transferase</keyword>
<dbReference type="AlphaFoldDB" id="A0A6J4IDZ0"/>
<dbReference type="Pfam" id="PF01075">
    <property type="entry name" value="Glyco_transf_9"/>
    <property type="match status" value="1"/>
</dbReference>
<evidence type="ECO:0000256" key="2">
    <source>
        <dbReference type="ARBA" id="ARBA00022679"/>
    </source>
</evidence>
<evidence type="ECO:0000313" key="3">
    <source>
        <dbReference type="EMBL" id="CAA9249246.1"/>
    </source>
</evidence>
<dbReference type="GO" id="GO:0005829">
    <property type="term" value="C:cytosol"/>
    <property type="evidence" value="ECO:0007669"/>
    <property type="project" value="TreeGrafter"/>
</dbReference>
<name>A0A6J4IDZ0_9CHLR</name>
<dbReference type="CDD" id="cd03789">
    <property type="entry name" value="GT9_LPS_heptosyltransferase"/>
    <property type="match status" value="1"/>
</dbReference>
<dbReference type="SUPFAM" id="SSF53756">
    <property type="entry name" value="UDP-Glycosyltransferase/glycogen phosphorylase"/>
    <property type="match status" value="1"/>
</dbReference>
<dbReference type="InterPro" id="IPR051199">
    <property type="entry name" value="LPS_LOS_Heptosyltrfase"/>
</dbReference>
<protein>
    <recommendedName>
        <fullName evidence="4">ADP-heptose--lipooligosaccharide heptosyltransferase II</fullName>
    </recommendedName>
</protein>
<gene>
    <name evidence="3" type="ORF">AVDCRST_MAG77-2082</name>
</gene>
<dbReference type="Gene3D" id="3.40.50.2000">
    <property type="entry name" value="Glycogen Phosphorylase B"/>
    <property type="match status" value="2"/>
</dbReference>
<keyword evidence="1" id="KW-0328">Glycosyltransferase</keyword>
<dbReference type="EMBL" id="CADCTC010000122">
    <property type="protein sequence ID" value="CAA9249246.1"/>
    <property type="molecule type" value="Genomic_DNA"/>
</dbReference>
<dbReference type="GO" id="GO:0009244">
    <property type="term" value="P:lipopolysaccharide core region biosynthetic process"/>
    <property type="evidence" value="ECO:0007669"/>
    <property type="project" value="TreeGrafter"/>
</dbReference>